<organism evidence="4">
    <name type="scientific">Schistocephalus solidus</name>
    <name type="common">Tapeworm</name>
    <dbReference type="NCBI Taxonomy" id="70667"/>
    <lineage>
        <taxon>Eukaryota</taxon>
        <taxon>Metazoa</taxon>
        <taxon>Spiralia</taxon>
        <taxon>Lophotrochozoa</taxon>
        <taxon>Platyhelminthes</taxon>
        <taxon>Cestoda</taxon>
        <taxon>Eucestoda</taxon>
        <taxon>Diphyllobothriidea</taxon>
        <taxon>Diphyllobothriidae</taxon>
        <taxon>Schistocephalus</taxon>
    </lineage>
</organism>
<name>A0A183TLR4_SCHSO</name>
<feature type="signal peptide" evidence="1">
    <location>
        <begin position="1"/>
        <end position="21"/>
    </location>
</feature>
<dbReference type="WBParaSite" id="SSLN_0001807401-mRNA-1">
    <property type="protein sequence ID" value="SSLN_0001807401-mRNA-1"/>
    <property type="gene ID" value="SSLN_0001807401"/>
</dbReference>
<feature type="chain" id="PRO_5043141581" evidence="1">
    <location>
        <begin position="22"/>
        <end position="96"/>
    </location>
</feature>
<proteinExistence type="predicted"/>
<evidence type="ECO:0000313" key="2">
    <source>
        <dbReference type="EMBL" id="VDM03798.1"/>
    </source>
</evidence>
<protein>
    <submittedName>
        <fullName evidence="4">Secreted protein</fullName>
    </submittedName>
</protein>
<dbReference type="Proteomes" id="UP000275846">
    <property type="component" value="Unassembled WGS sequence"/>
</dbReference>
<keyword evidence="3" id="KW-1185">Reference proteome</keyword>
<reference evidence="4" key="1">
    <citation type="submission" date="2016-06" db="UniProtKB">
        <authorList>
            <consortium name="WormBaseParasite"/>
        </authorList>
    </citation>
    <scope>IDENTIFICATION</scope>
</reference>
<sequence>MRLAIRPTVLVVDLTVSVVSAVSNVHCPNRIPLAFHRLRFQTHVCRAPDPWTDDHSDHSTTGGGGGGSGVFMRSFEAARNGGFNAHAPLLPTAAWK</sequence>
<reference evidence="2 3" key="2">
    <citation type="submission" date="2018-11" db="EMBL/GenBank/DDBJ databases">
        <authorList>
            <consortium name="Pathogen Informatics"/>
        </authorList>
    </citation>
    <scope>NUCLEOTIDE SEQUENCE [LARGE SCALE GENOMIC DNA]</scope>
    <source>
        <strain evidence="2 3">NST_G2</strain>
    </source>
</reference>
<evidence type="ECO:0000313" key="4">
    <source>
        <dbReference type="WBParaSite" id="SSLN_0001807401-mRNA-1"/>
    </source>
</evidence>
<evidence type="ECO:0000256" key="1">
    <source>
        <dbReference type="SAM" id="SignalP"/>
    </source>
</evidence>
<accession>A0A183TLR4</accession>
<dbReference type="EMBL" id="UYSU01042475">
    <property type="protein sequence ID" value="VDM03798.1"/>
    <property type="molecule type" value="Genomic_DNA"/>
</dbReference>
<evidence type="ECO:0000313" key="3">
    <source>
        <dbReference type="Proteomes" id="UP000275846"/>
    </source>
</evidence>
<dbReference type="AlphaFoldDB" id="A0A183TLR4"/>
<gene>
    <name evidence="2" type="ORF">SSLN_LOCUS17412</name>
</gene>
<keyword evidence="1" id="KW-0732">Signal</keyword>